<dbReference type="EMBL" id="AZMM01017608">
    <property type="protein sequence ID" value="ETJ25908.1"/>
    <property type="molecule type" value="Genomic_DNA"/>
</dbReference>
<accession>W1X6J6</accession>
<name>W1X6J6_9ZZZZ</name>
<evidence type="ECO:0000313" key="2">
    <source>
        <dbReference type="EMBL" id="ETJ25908.1"/>
    </source>
</evidence>
<comment type="caution">
    <text evidence="2">The sequence shown here is derived from an EMBL/GenBank/DDBJ whole genome shotgun (WGS) entry which is preliminary data.</text>
</comment>
<sequence>MFDEKIKELKATIVSITASIAQKTADVKAALNADDLEKARSIKGEIEISKDELKNAKADLKMFEEALSAGG</sequence>
<organism evidence="2">
    <name type="scientific">human gut metagenome</name>
    <dbReference type="NCBI Taxonomy" id="408170"/>
    <lineage>
        <taxon>unclassified sequences</taxon>
        <taxon>metagenomes</taxon>
        <taxon>organismal metagenomes</taxon>
    </lineage>
</organism>
<keyword evidence="1" id="KW-0175">Coiled coil</keyword>
<proteinExistence type="predicted"/>
<protein>
    <submittedName>
        <fullName evidence="2">Phage protein</fullName>
    </submittedName>
</protein>
<gene>
    <name evidence="2" type="ORF">Q604_UNBC17608G0001</name>
</gene>
<feature type="non-terminal residue" evidence="2">
    <location>
        <position position="71"/>
    </location>
</feature>
<reference evidence="2" key="1">
    <citation type="submission" date="2013-12" db="EMBL/GenBank/DDBJ databases">
        <title>A Varibaculum cambriense genome reconstructed from a premature infant gut community with otherwise low bacterial novelty that shifts toward anaerobic metabolism during the third week of life.</title>
        <authorList>
            <person name="Brown C.T."/>
            <person name="Sharon I."/>
            <person name="Thomas B.C."/>
            <person name="Castelle C.J."/>
            <person name="Morowitz M.J."/>
            <person name="Banfield J.F."/>
        </authorList>
    </citation>
    <scope>NUCLEOTIDE SEQUENCE</scope>
</reference>
<feature type="coiled-coil region" evidence="1">
    <location>
        <begin position="39"/>
        <end position="66"/>
    </location>
</feature>
<evidence type="ECO:0000256" key="1">
    <source>
        <dbReference type="SAM" id="Coils"/>
    </source>
</evidence>
<dbReference type="AlphaFoldDB" id="W1X6J6"/>